<reference evidence="1 2" key="1">
    <citation type="submission" date="2018-07" db="EMBL/GenBank/DDBJ databases">
        <title>Genomic Encyclopedia of Type Strains, Phase III (KMG-III): the genomes of soil and plant-associated and newly described type strains.</title>
        <authorList>
            <person name="Whitman W."/>
        </authorList>
    </citation>
    <scope>NUCLEOTIDE SEQUENCE [LARGE SCALE GENOMIC DNA]</scope>
    <source>
        <strain evidence="1 2">31-25a</strain>
    </source>
</reference>
<dbReference type="Pfam" id="PF13489">
    <property type="entry name" value="Methyltransf_23"/>
    <property type="match status" value="1"/>
</dbReference>
<evidence type="ECO:0000313" key="1">
    <source>
        <dbReference type="EMBL" id="RCW80154.1"/>
    </source>
</evidence>
<dbReference type="AlphaFoldDB" id="A0A368YPS2"/>
<keyword evidence="2" id="KW-1185">Reference proteome</keyword>
<dbReference type="GO" id="GO:0016740">
    <property type="term" value="F:transferase activity"/>
    <property type="evidence" value="ECO:0007669"/>
    <property type="project" value="UniProtKB-KW"/>
</dbReference>
<organism evidence="1 2">
    <name type="scientific">Phyllobacterium bourgognense</name>
    <dbReference type="NCBI Taxonomy" id="314236"/>
    <lineage>
        <taxon>Bacteria</taxon>
        <taxon>Pseudomonadati</taxon>
        <taxon>Pseudomonadota</taxon>
        <taxon>Alphaproteobacteria</taxon>
        <taxon>Hyphomicrobiales</taxon>
        <taxon>Phyllobacteriaceae</taxon>
        <taxon>Phyllobacterium</taxon>
    </lineage>
</organism>
<sequence length="632" mass="72283">MITNPFHEYENEFAFDNVYGHSLELLKRNVDRSPPSDTTIHLDVGCGYGSIAEQVSFQLGRTYVGVDANNRSLASLNSRGFETHRFLLTNEEEENADFLRSVIGDRTVGSITLLDTLEHLTNSGAILSALYEIAKTHNSLVVVSVPNMLHRDIGFKLALGRLNYTESGLLDHTHVRMFDEKLLTDTLRHSGLHIIDRKDVRMNHSDQFFPPEHPVLQDATMLRSFFKNIRGKVDDQDLVNQIVVACLPGEKIKKLPFVTERETSRPFLTIVTRTQGNRIHCLTEYFTCLAAQTCRDFEVIIVGHKLSIEQQIAVERIIEDLPIWLREKTRLIRVYKGNRTHPLNVGFENAHGRYIAIQDDDDIPLGNWVEEFEKISKKHDGCLLRCVSVLQTVKTVTIGRRVGIRAISSFQKIFPSSFDFIDHLKQNQSPNNTLAFPRGVFHELNMRFDEELTTTEDWDYILRVAAVVGVGSNPVVTGIYQWFDLTNSKSEHAEHEWRVNHLRIEQKLDTGPLLMPSGSLRRILRLIDERDSLKHGIAAHPSLSFDHDITRQNVREIYAIMNSTSWKVTKPLRMSQRLLGRGAGLKFTDCLNFSSEQLEEAIRQLRNSTSWRLTRTLRRIGQILKGGQQKVS</sequence>
<dbReference type="EMBL" id="QPJM01000015">
    <property type="protein sequence ID" value="RCW80154.1"/>
    <property type="molecule type" value="Genomic_DNA"/>
</dbReference>
<comment type="caution">
    <text evidence="1">The sequence shown here is derived from an EMBL/GenBank/DDBJ whole genome shotgun (WGS) entry which is preliminary data.</text>
</comment>
<dbReference type="Proteomes" id="UP000253324">
    <property type="component" value="Unassembled WGS sequence"/>
</dbReference>
<proteinExistence type="predicted"/>
<evidence type="ECO:0000313" key="2">
    <source>
        <dbReference type="Proteomes" id="UP000253324"/>
    </source>
</evidence>
<dbReference type="InterPro" id="IPR029044">
    <property type="entry name" value="Nucleotide-diphossugar_trans"/>
</dbReference>
<dbReference type="SUPFAM" id="SSF53448">
    <property type="entry name" value="Nucleotide-diphospho-sugar transferases"/>
    <property type="match status" value="1"/>
</dbReference>
<dbReference type="CDD" id="cd00761">
    <property type="entry name" value="Glyco_tranf_GTA_type"/>
    <property type="match status" value="1"/>
</dbReference>
<protein>
    <submittedName>
        <fullName evidence="1">Glycosyl transferase family 2</fullName>
    </submittedName>
</protein>
<dbReference type="Gene3D" id="3.40.50.150">
    <property type="entry name" value="Vaccinia Virus protein VP39"/>
    <property type="match status" value="1"/>
</dbReference>
<dbReference type="SUPFAM" id="SSF53335">
    <property type="entry name" value="S-adenosyl-L-methionine-dependent methyltransferases"/>
    <property type="match status" value="1"/>
</dbReference>
<dbReference type="OrthoDB" id="7265025at2"/>
<dbReference type="Gene3D" id="3.90.550.10">
    <property type="entry name" value="Spore Coat Polysaccharide Biosynthesis Protein SpsA, Chain A"/>
    <property type="match status" value="1"/>
</dbReference>
<name>A0A368YPS2_9HYPH</name>
<gene>
    <name evidence="1" type="ORF">C7476_115119</name>
</gene>
<keyword evidence="1" id="KW-0808">Transferase</keyword>
<dbReference type="InterPro" id="IPR029063">
    <property type="entry name" value="SAM-dependent_MTases_sf"/>
</dbReference>
<accession>A0A368YPS2</accession>
<dbReference type="RefSeq" id="WP_114431884.1">
    <property type="nucleotide sequence ID" value="NZ_QPJM01000015.1"/>
</dbReference>